<evidence type="ECO:0000256" key="2">
    <source>
        <dbReference type="ARBA" id="ARBA00022448"/>
    </source>
</evidence>
<proteinExistence type="predicted"/>
<dbReference type="GO" id="GO:0016020">
    <property type="term" value="C:membrane"/>
    <property type="evidence" value="ECO:0007669"/>
    <property type="project" value="UniProtKB-SubCell"/>
</dbReference>
<organism evidence="13 14">
    <name type="scientific">Bursaphelenchus xylophilus</name>
    <name type="common">Pinewood nematode worm</name>
    <name type="synonym">Aphelenchoides xylophilus</name>
    <dbReference type="NCBI Taxonomy" id="6326"/>
    <lineage>
        <taxon>Eukaryota</taxon>
        <taxon>Metazoa</taxon>
        <taxon>Ecdysozoa</taxon>
        <taxon>Nematoda</taxon>
        <taxon>Chromadorea</taxon>
        <taxon>Rhabditida</taxon>
        <taxon>Tylenchina</taxon>
        <taxon>Tylenchomorpha</taxon>
        <taxon>Aphelenchoidea</taxon>
        <taxon>Aphelenchoididae</taxon>
        <taxon>Bursaphelenchus</taxon>
    </lineage>
</organism>
<keyword evidence="5" id="KW-0406">Ion transport</keyword>
<dbReference type="Pfam" id="PF10613">
    <property type="entry name" value="Lig_chan-Glu_bd"/>
    <property type="match status" value="1"/>
</dbReference>
<keyword evidence="3 11" id="KW-0812">Transmembrane</keyword>
<dbReference type="Proteomes" id="UP000095284">
    <property type="component" value="Unplaced"/>
</dbReference>
<feature type="transmembrane region" description="Helical" evidence="11">
    <location>
        <begin position="147"/>
        <end position="164"/>
    </location>
</feature>
<dbReference type="Gene3D" id="3.40.190.10">
    <property type="entry name" value="Periplasmic binding protein-like II"/>
    <property type="match status" value="3"/>
</dbReference>
<dbReference type="PANTHER" id="PTHR22714">
    <property type="entry name" value="PROTEIN CBG02446-RELATED"/>
    <property type="match status" value="1"/>
</dbReference>
<accession>A0A1I7RRU9</accession>
<reference evidence="14" key="1">
    <citation type="submission" date="2016-11" db="UniProtKB">
        <authorList>
            <consortium name="WormBaseParasite"/>
        </authorList>
    </citation>
    <scope>IDENTIFICATION</scope>
</reference>
<sequence length="486" mass="56102">MGSSVENRKIKVIFPRNPPDVFDNCIQFPTLRPSLRCPFPGWCVEIIMHLAEFLHYEVEPVLLEYNRGNINWGNYKNNTWDGVLGMIANNSADTVCMFYQQTDSRREFFDFSYPVTSVRPIYIVKRTTDDLSSGLWNAFSPYENTTWAAYLAMFFVQVIFMIFLSRVEIEIGKGEIFSPLETTWKLIRLQLYQPLNVHHFTVAGNWTILVFSMVQCRLFLDMYQNLLLSSLLRPMDRSPFSNADDILEQVKDKKYSFVTNYVGHWYFEEMNSNVTTGHMKLLKNITTDNKVKTVRSIKEALDLVSTGKYIYPIQADAYAALLAKDRCDLAYVAEGMNEKTAHFVFSKNSRILSEFDDAILQNLDFIRRTHHKYFLEGFSIPLARKKRTKICLENEVENEKRKPLTMMSIFGIVIIAAGGFILSGAIFVFELYLFWQGKLIQYKIKARNAWHTTISTALHTLPGAPNCNDTNKITSSNSPEMSIDQS</sequence>
<evidence type="ECO:0000256" key="1">
    <source>
        <dbReference type="ARBA" id="ARBA00004141"/>
    </source>
</evidence>
<evidence type="ECO:0000256" key="3">
    <source>
        <dbReference type="ARBA" id="ARBA00022692"/>
    </source>
</evidence>
<evidence type="ECO:0000256" key="5">
    <source>
        <dbReference type="ARBA" id="ARBA00023065"/>
    </source>
</evidence>
<dbReference type="GO" id="GO:0015276">
    <property type="term" value="F:ligand-gated monoatomic ion channel activity"/>
    <property type="evidence" value="ECO:0007669"/>
    <property type="project" value="InterPro"/>
</dbReference>
<dbReference type="SUPFAM" id="SSF53850">
    <property type="entry name" value="Periplasmic binding protein-like II"/>
    <property type="match status" value="1"/>
</dbReference>
<dbReference type="AlphaFoldDB" id="A0A1I7RRU9"/>
<keyword evidence="4 11" id="KW-1133">Transmembrane helix</keyword>
<dbReference type="WBParaSite" id="BXY_0344700.1">
    <property type="protein sequence ID" value="BXY_0344700.1"/>
    <property type="gene ID" value="BXY_0344700"/>
</dbReference>
<dbReference type="PANTHER" id="PTHR22714:SF7">
    <property type="entry name" value="SOLUTE-BINDING PROTEIN FAMILY 3_N-TERMINAL DOMAIN-CONTAINING PROTEIN"/>
    <property type="match status" value="1"/>
</dbReference>
<evidence type="ECO:0000256" key="4">
    <source>
        <dbReference type="ARBA" id="ARBA00022989"/>
    </source>
</evidence>
<comment type="subcellular location">
    <subcellularLocation>
        <location evidence="1">Membrane</location>
        <topology evidence="1">Multi-pass membrane protein</topology>
    </subcellularLocation>
</comment>
<keyword evidence="10" id="KW-0407">Ion channel</keyword>
<evidence type="ECO:0000256" key="6">
    <source>
        <dbReference type="ARBA" id="ARBA00023136"/>
    </source>
</evidence>
<keyword evidence="6 11" id="KW-0472">Membrane</keyword>
<evidence type="ECO:0000259" key="12">
    <source>
        <dbReference type="Pfam" id="PF10613"/>
    </source>
</evidence>
<feature type="domain" description="Ionotropic glutamate receptor L-glutamate and glycine-binding" evidence="12">
    <location>
        <begin position="39"/>
        <end position="123"/>
    </location>
</feature>
<dbReference type="eggNOG" id="KOG1052">
    <property type="taxonomic scope" value="Eukaryota"/>
</dbReference>
<evidence type="ECO:0000256" key="11">
    <source>
        <dbReference type="SAM" id="Phobius"/>
    </source>
</evidence>
<evidence type="ECO:0000256" key="8">
    <source>
        <dbReference type="ARBA" id="ARBA00023180"/>
    </source>
</evidence>
<dbReference type="InterPro" id="IPR019594">
    <property type="entry name" value="Glu/Gly-bd"/>
</dbReference>
<protein>
    <submittedName>
        <fullName evidence="14">PBPb domain-containing protein</fullName>
    </submittedName>
</protein>
<evidence type="ECO:0000313" key="14">
    <source>
        <dbReference type="WBParaSite" id="BXY_0344700.1"/>
    </source>
</evidence>
<keyword evidence="7" id="KW-0675">Receptor</keyword>
<keyword evidence="9" id="KW-1071">Ligand-gated ion channel</keyword>
<keyword evidence="2" id="KW-0813">Transport</keyword>
<evidence type="ECO:0000256" key="10">
    <source>
        <dbReference type="ARBA" id="ARBA00023303"/>
    </source>
</evidence>
<feature type="transmembrane region" description="Helical" evidence="11">
    <location>
        <begin position="409"/>
        <end position="435"/>
    </location>
</feature>
<evidence type="ECO:0000256" key="9">
    <source>
        <dbReference type="ARBA" id="ARBA00023286"/>
    </source>
</evidence>
<keyword evidence="8" id="KW-0325">Glycoprotein</keyword>
<evidence type="ECO:0000256" key="7">
    <source>
        <dbReference type="ARBA" id="ARBA00023170"/>
    </source>
</evidence>
<dbReference type="InterPro" id="IPR040128">
    <property type="entry name" value="T25E4.2-like"/>
</dbReference>
<name>A0A1I7RRU9_BURXY</name>
<evidence type="ECO:0000313" key="13">
    <source>
        <dbReference type="Proteomes" id="UP000095284"/>
    </source>
</evidence>